<dbReference type="Proteomes" id="UP000285120">
    <property type="component" value="Unassembled WGS sequence"/>
</dbReference>
<dbReference type="SUPFAM" id="SSF53335">
    <property type="entry name" value="S-adenosyl-L-methionine-dependent methyltransferases"/>
    <property type="match status" value="1"/>
</dbReference>
<dbReference type="Pfam" id="PF13847">
    <property type="entry name" value="Methyltransf_31"/>
    <property type="match status" value="1"/>
</dbReference>
<dbReference type="EMBL" id="RAPK01000008">
    <property type="protein sequence ID" value="RKD73320.1"/>
    <property type="molecule type" value="Genomic_DNA"/>
</dbReference>
<dbReference type="GO" id="GO:0008168">
    <property type="term" value="F:methyltransferase activity"/>
    <property type="evidence" value="ECO:0007669"/>
    <property type="project" value="UniProtKB-KW"/>
</dbReference>
<dbReference type="RefSeq" id="WP_120192799.1">
    <property type="nucleotide sequence ID" value="NZ_RAPK01000008.1"/>
</dbReference>
<dbReference type="GO" id="GO:0032259">
    <property type="term" value="P:methylation"/>
    <property type="evidence" value="ECO:0007669"/>
    <property type="project" value="UniProtKB-KW"/>
</dbReference>
<dbReference type="Gene3D" id="3.40.50.150">
    <property type="entry name" value="Vaccinia Virus protein VP39"/>
    <property type="match status" value="1"/>
</dbReference>
<keyword evidence="2" id="KW-0489">Methyltransferase</keyword>
<evidence type="ECO:0000313" key="3">
    <source>
        <dbReference type="Proteomes" id="UP000285120"/>
    </source>
</evidence>
<evidence type="ECO:0000313" key="2">
    <source>
        <dbReference type="EMBL" id="RKD73320.1"/>
    </source>
</evidence>
<sequence length="208" mass="23693">MLDDTGERIIPKQMQASNRMLLEHMARYSFACPYASGKVLDIACGTGYGTHIVTKTRKNFIDSSLGIDVDPKTVEYAQKEYYHPLLSFEQGDLLDPELPGRIGTFDTIISFETIEHVADDYLCLKQLHRLLKPGGTLVISTPFGRGRGFPSNESFHFHQLTDNEWAGLITDSKWKWQKAQLFYQLGVAIERPRREEVHYPLGIAVCRK</sequence>
<gene>
    <name evidence="2" type="ORF">ATL39_1612</name>
</gene>
<reference evidence="2 3" key="1">
    <citation type="submission" date="2018-09" db="EMBL/GenBank/DDBJ databases">
        <title>Genomic Encyclopedia of Archaeal and Bacterial Type Strains, Phase II (KMG-II): from individual species to whole genera.</title>
        <authorList>
            <person name="Goeker M."/>
        </authorList>
    </citation>
    <scope>NUCLEOTIDE SEQUENCE [LARGE SCALE GENOMIC DNA]</scope>
    <source>
        <strain evidence="2 3">DSM 17008</strain>
    </source>
</reference>
<dbReference type="PANTHER" id="PTHR43861">
    <property type="entry name" value="TRANS-ACONITATE 2-METHYLTRANSFERASE-RELATED"/>
    <property type="match status" value="1"/>
</dbReference>
<keyword evidence="2" id="KW-0808">Transferase</keyword>
<dbReference type="InterPro" id="IPR029063">
    <property type="entry name" value="SAM-dependent_MTases_sf"/>
</dbReference>
<comment type="caution">
    <text evidence="2">The sequence shown here is derived from an EMBL/GenBank/DDBJ whole genome shotgun (WGS) entry which is preliminary data.</text>
</comment>
<keyword evidence="3" id="KW-1185">Reference proteome</keyword>
<protein>
    <submittedName>
        <fullName evidence="2">Methyltransferase family protein</fullName>
    </submittedName>
</protein>
<proteinExistence type="predicted"/>
<dbReference type="OrthoDB" id="8936324at2"/>
<organism evidence="2 3">
    <name type="scientific">Sinobaca qinghaiensis</name>
    <dbReference type="NCBI Taxonomy" id="342944"/>
    <lineage>
        <taxon>Bacteria</taxon>
        <taxon>Bacillati</taxon>
        <taxon>Bacillota</taxon>
        <taxon>Bacilli</taxon>
        <taxon>Bacillales</taxon>
        <taxon>Sporolactobacillaceae</taxon>
        <taxon>Sinobaca</taxon>
    </lineage>
</organism>
<dbReference type="CDD" id="cd02440">
    <property type="entry name" value="AdoMet_MTases"/>
    <property type="match status" value="1"/>
</dbReference>
<dbReference type="AlphaFoldDB" id="A0A419V495"/>
<dbReference type="InterPro" id="IPR025714">
    <property type="entry name" value="Methyltranfer_dom"/>
</dbReference>
<evidence type="ECO:0000259" key="1">
    <source>
        <dbReference type="Pfam" id="PF13847"/>
    </source>
</evidence>
<feature type="domain" description="Methyltransferase" evidence="1">
    <location>
        <begin position="37"/>
        <end position="151"/>
    </location>
</feature>
<accession>A0A419V495</accession>
<name>A0A419V495_9BACL</name>